<protein>
    <recommendedName>
        <fullName evidence="3">Multidrug resistance protein MdtA-like alpha-helical hairpin domain-containing protein</fullName>
    </recommendedName>
</protein>
<evidence type="ECO:0000313" key="5">
    <source>
        <dbReference type="Proteomes" id="UP000034410"/>
    </source>
</evidence>
<dbReference type="Proteomes" id="UP000034410">
    <property type="component" value="Chromosome"/>
</dbReference>
<dbReference type="PATRIC" id="fig|1543721.4.peg.2560"/>
<evidence type="ECO:0000256" key="1">
    <source>
        <dbReference type="ARBA" id="ARBA00009477"/>
    </source>
</evidence>
<reference evidence="4 5" key="1">
    <citation type="journal article" date="2015" name="Genome Announc.">
        <title>Complete Genome Sequence of Sedimenticola thiotaurini Strain SIP-G1, a Polyphosphate- and Polyhydroxyalkanoate-Accumulating Sulfur-Oxidizing Gammaproteobacterium Isolated from Salt Marsh Sediments.</title>
        <authorList>
            <person name="Flood B.E."/>
            <person name="Jones D.S."/>
            <person name="Bailey J.V."/>
        </authorList>
    </citation>
    <scope>NUCLEOTIDE SEQUENCE [LARGE SCALE GENOMIC DNA]</scope>
    <source>
        <strain evidence="4 5">SIP-G1</strain>
    </source>
</reference>
<dbReference type="PANTHER" id="PTHR30469:SF12">
    <property type="entry name" value="MULTIDRUG RESISTANCE PROTEIN MDTA"/>
    <property type="match status" value="1"/>
</dbReference>
<dbReference type="KEGG" id="seds:AAY24_12375"/>
<feature type="coiled-coil region" evidence="2">
    <location>
        <begin position="198"/>
        <end position="225"/>
    </location>
</feature>
<dbReference type="Gene3D" id="1.10.287.470">
    <property type="entry name" value="Helix hairpin bin"/>
    <property type="match status" value="1"/>
</dbReference>
<keyword evidence="5" id="KW-1185">Reference proteome</keyword>
<evidence type="ECO:0000259" key="3">
    <source>
        <dbReference type="Pfam" id="PF25876"/>
    </source>
</evidence>
<proteinExistence type="inferred from homology"/>
<name>A0A0F7K1H1_9GAMM</name>
<keyword evidence="2" id="KW-0175">Coiled coil</keyword>
<dbReference type="AlphaFoldDB" id="A0A0F7K1H1"/>
<comment type="similarity">
    <text evidence="1">Belongs to the membrane fusion protein (MFP) (TC 8.A.1) family.</text>
</comment>
<dbReference type="Gene3D" id="2.40.50.100">
    <property type="match status" value="1"/>
</dbReference>
<dbReference type="Pfam" id="PF25876">
    <property type="entry name" value="HH_MFP_RND"/>
    <property type="match status" value="1"/>
</dbReference>
<dbReference type="SUPFAM" id="SSF111369">
    <property type="entry name" value="HlyD-like secretion proteins"/>
    <property type="match status" value="2"/>
</dbReference>
<dbReference type="Gene3D" id="2.40.30.170">
    <property type="match status" value="1"/>
</dbReference>
<dbReference type="InterPro" id="IPR058624">
    <property type="entry name" value="MdtA-like_HH"/>
</dbReference>
<feature type="domain" description="Multidrug resistance protein MdtA-like alpha-helical hairpin" evidence="3">
    <location>
        <begin position="134"/>
        <end position="222"/>
    </location>
</feature>
<dbReference type="EMBL" id="CP011412">
    <property type="protein sequence ID" value="AKH21015.1"/>
    <property type="molecule type" value="Genomic_DNA"/>
</dbReference>
<organism evidence="4 5">
    <name type="scientific">Sedimenticola thiotaurini</name>
    <dbReference type="NCBI Taxonomy" id="1543721"/>
    <lineage>
        <taxon>Bacteria</taxon>
        <taxon>Pseudomonadati</taxon>
        <taxon>Pseudomonadota</taxon>
        <taxon>Gammaproteobacteria</taxon>
        <taxon>Chromatiales</taxon>
        <taxon>Sedimenticolaceae</taxon>
        <taxon>Sedimenticola</taxon>
    </lineage>
</organism>
<dbReference type="NCBIfam" id="TIGR01730">
    <property type="entry name" value="RND_mfp"/>
    <property type="match status" value="1"/>
</dbReference>
<dbReference type="GO" id="GO:1990281">
    <property type="term" value="C:efflux pump complex"/>
    <property type="evidence" value="ECO:0007669"/>
    <property type="project" value="TreeGrafter"/>
</dbReference>
<evidence type="ECO:0000256" key="2">
    <source>
        <dbReference type="SAM" id="Coils"/>
    </source>
</evidence>
<sequence>MTMPISKKWVILIPAIAGIAALMALKKSSQPPVQEPPQEQAQLIRVIRVPSVTVIPTARGYGTVKPSRTWDGVAQVKGKIVQKHPKLQKGAILEGGSLILRIDPTDYELAIAQAEADMLATRAQLDELLAKGTNTEASLKIEQAALALNRKELERKRKLVGKGGVSRSDLETQERSVLSQQQSVQTQLNTLNLIPSQKALLEAQLERYQASLATARRNLANTEIRLPFTSRIAQVNVEQDQYVREGELLVSADDLDEAEIEVQIPINQMSQLIHANQTIDVLNLNPSETRRQVGLSATVKLQENSLQATWPARFARISDTLDPKTRTVGVIVAIDKPYNNVLPGSRPPLLKGLFVQVTLAGKARPDSLVVPRSALHAGRLYVVDEQQRLDIRPVEVGILQSGFATIESELAAREQVVISDLVPAVQGMLLKPVVDQAAEQRLARIAQGETAP</sequence>
<dbReference type="PANTHER" id="PTHR30469">
    <property type="entry name" value="MULTIDRUG RESISTANCE PROTEIN MDTA"/>
    <property type="match status" value="1"/>
</dbReference>
<accession>A0A0F7K1H1</accession>
<dbReference type="InterPro" id="IPR006143">
    <property type="entry name" value="RND_pump_MFP"/>
</dbReference>
<dbReference type="Gene3D" id="2.40.420.20">
    <property type="match status" value="1"/>
</dbReference>
<evidence type="ECO:0000313" key="4">
    <source>
        <dbReference type="EMBL" id="AKH21015.1"/>
    </source>
</evidence>
<dbReference type="GO" id="GO:0015562">
    <property type="term" value="F:efflux transmembrane transporter activity"/>
    <property type="evidence" value="ECO:0007669"/>
    <property type="project" value="TreeGrafter"/>
</dbReference>
<gene>
    <name evidence="4" type="ORF">AAY24_12375</name>
</gene>
<dbReference type="OrthoDB" id="5645220at2"/>